<evidence type="ECO:0000313" key="11">
    <source>
        <dbReference type="Proteomes" id="UP000199516"/>
    </source>
</evidence>
<accession>A0A1I2BDZ7</accession>
<dbReference type="Gene3D" id="1.10.3720.10">
    <property type="entry name" value="MetI-like"/>
    <property type="match status" value="1"/>
</dbReference>
<comment type="subcellular location">
    <subcellularLocation>
        <location evidence="1">Cell inner membrane</location>
        <topology evidence="1">Multi-pass membrane protein</topology>
    </subcellularLocation>
    <subcellularLocation>
        <location evidence="8">Cell membrane</location>
        <topology evidence="8">Multi-pass membrane protein</topology>
    </subcellularLocation>
</comment>
<dbReference type="GO" id="GO:0005886">
    <property type="term" value="C:plasma membrane"/>
    <property type="evidence" value="ECO:0007669"/>
    <property type="project" value="UniProtKB-SubCell"/>
</dbReference>
<evidence type="ECO:0000256" key="3">
    <source>
        <dbReference type="ARBA" id="ARBA00022475"/>
    </source>
</evidence>
<evidence type="ECO:0000256" key="8">
    <source>
        <dbReference type="RuleBase" id="RU363032"/>
    </source>
</evidence>
<keyword evidence="2 8" id="KW-0813">Transport</keyword>
<keyword evidence="7 8" id="KW-0472">Membrane</keyword>
<keyword evidence="11" id="KW-1185">Reference proteome</keyword>
<evidence type="ECO:0000256" key="4">
    <source>
        <dbReference type="ARBA" id="ARBA00022519"/>
    </source>
</evidence>
<feature type="transmembrane region" description="Helical" evidence="8">
    <location>
        <begin position="138"/>
        <end position="159"/>
    </location>
</feature>
<keyword evidence="3" id="KW-1003">Cell membrane</keyword>
<dbReference type="CDD" id="cd06261">
    <property type="entry name" value="TM_PBP2"/>
    <property type="match status" value="1"/>
</dbReference>
<dbReference type="OrthoDB" id="9782004at2"/>
<dbReference type="PANTHER" id="PTHR43357">
    <property type="entry name" value="INNER MEMBRANE ABC TRANSPORTER PERMEASE PROTEIN YDCV"/>
    <property type="match status" value="1"/>
</dbReference>
<evidence type="ECO:0000313" key="10">
    <source>
        <dbReference type="EMBL" id="SFE54391.1"/>
    </source>
</evidence>
<keyword evidence="5 8" id="KW-0812">Transmembrane</keyword>
<keyword evidence="6 8" id="KW-1133">Transmembrane helix</keyword>
<dbReference type="Pfam" id="PF00528">
    <property type="entry name" value="BPD_transp_1"/>
    <property type="match status" value="1"/>
</dbReference>
<dbReference type="STRING" id="930128.SAMN05192532_102251"/>
<feature type="domain" description="ABC transmembrane type-1" evidence="9">
    <location>
        <begin position="75"/>
        <end position="263"/>
    </location>
</feature>
<dbReference type="SUPFAM" id="SSF161098">
    <property type="entry name" value="MetI-like"/>
    <property type="match status" value="1"/>
</dbReference>
<evidence type="ECO:0000256" key="6">
    <source>
        <dbReference type="ARBA" id="ARBA00022989"/>
    </source>
</evidence>
<evidence type="ECO:0000259" key="9">
    <source>
        <dbReference type="PROSITE" id="PS50928"/>
    </source>
</evidence>
<reference evidence="10 11" key="1">
    <citation type="submission" date="2016-10" db="EMBL/GenBank/DDBJ databases">
        <authorList>
            <person name="de Groot N.N."/>
        </authorList>
    </citation>
    <scope>NUCLEOTIDE SEQUENCE [LARGE SCALE GENOMIC DNA]</scope>
    <source>
        <strain evidence="10 11">DSM 23995</strain>
    </source>
</reference>
<organism evidence="10 11">
    <name type="scientific">Alteribacillus iranensis</name>
    <dbReference type="NCBI Taxonomy" id="930128"/>
    <lineage>
        <taxon>Bacteria</taxon>
        <taxon>Bacillati</taxon>
        <taxon>Bacillota</taxon>
        <taxon>Bacilli</taxon>
        <taxon>Bacillales</taxon>
        <taxon>Bacillaceae</taxon>
        <taxon>Alteribacillus</taxon>
    </lineage>
</organism>
<keyword evidence="4" id="KW-0997">Cell inner membrane</keyword>
<dbReference type="InterPro" id="IPR035906">
    <property type="entry name" value="MetI-like_sf"/>
</dbReference>
<gene>
    <name evidence="10" type="ORF">SAMN05192532_102251</name>
</gene>
<feature type="transmembrane region" description="Helical" evidence="8">
    <location>
        <begin position="20"/>
        <end position="44"/>
    </location>
</feature>
<feature type="transmembrane region" description="Helical" evidence="8">
    <location>
        <begin position="74"/>
        <end position="101"/>
    </location>
</feature>
<protein>
    <submittedName>
        <fullName evidence="10">Putative spermidine/putrescine transport system permease protein</fullName>
    </submittedName>
</protein>
<evidence type="ECO:0000256" key="5">
    <source>
        <dbReference type="ARBA" id="ARBA00022692"/>
    </source>
</evidence>
<sequence>MDNRVVNKKKKPPRDWGAMFLWIVGGFIYLFLTLPILVIILSAFSPNPYPEFPPTSFSLTWFNEVFTSSEWLEALWTSILLVIIVTPITLILGTTAAYAIARLDFPGKQALQALMMSPLMIPHVVLGIALLYQATSMGWIGTINGLVIAHLVIAFPYVIRTVSVSVSNLDPALEAASMNLGAGPVRTFFKVTVPLIKPGIMAGAVFAAVTSFGEISISAFVSSPNWVTVPVRIFNYVDQTFDPAINAVSVIFILLSVGAMIIIERTIGLTKVF</sequence>
<feature type="transmembrane region" description="Helical" evidence="8">
    <location>
        <begin position="243"/>
        <end position="263"/>
    </location>
</feature>
<dbReference type="AlphaFoldDB" id="A0A1I2BDZ7"/>
<dbReference type="EMBL" id="FONT01000002">
    <property type="protein sequence ID" value="SFE54391.1"/>
    <property type="molecule type" value="Genomic_DNA"/>
</dbReference>
<comment type="similarity">
    <text evidence="8">Belongs to the binding-protein-dependent transport system permease family.</text>
</comment>
<dbReference type="PROSITE" id="PS50928">
    <property type="entry name" value="ABC_TM1"/>
    <property type="match status" value="1"/>
</dbReference>
<proteinExistence type="inferred from homology"/>
<dbReference type="GO" id="GO:0055085">
    <property type="term" value="P:transmembrane transport"/>
    <property type="evidence" value="ECO:0007669"/>
    <property type="project" value="InterPro"/>
</dbReference>
<evidence type="ECO:0000256" key="1">
    <source>
        <dbReference type="ARBA" id="ARBA00004429"/>
    </source>
</evidence>
<feature type="transmembrane region" description="Helical" evidence="8">
    <location>
        <begin position="113"/>
        <end position="132"/>
    </location>
</feature>
<evidence type="ECO:0000256" key="7">
    <source>
        <dbReference type="ARBA" id="ARBA00023136"/>
    </source>
</evidence>
<dbReference type="PANTHER" id="PTHR43357:SF4">
    <property type="entry name" value="INNER MEMBRANE ABC TRANSPORTER PERMEASE PROTEIN YDCV"/>
    <property type="match status" value="1"/>
</dbReference>
<dbReference type="Proteomes" id="UP000199516">
    <property type="component" value="Unassembled WGS sequence"/>
</dbReference>
<evidence type="ECO:0000256" key="2">
    <source>
        <dbReference type="ARBA" id="ARBA00022448"/>
    </source>
</evidence>
<dbReference type="InterPro" id="IPR000515">
    <property type="entry name" value="MetI-like"/>
</dbReference>
<feature type="transmembrane region" description="Helical" evidence="8">
    <location>
        <begin position="200"/>
        <end position="223"/>
    </location>
</feature>
<name>A0A1I2BDZ7_9BACI</name>